<protein>
    <recommendedName>
        <fullName evidence="5">HTH luxR-type domain-containing protein</fullName>
    </recommendedName>
</protein>
<accession>A0A3N0J221</accession>
<keyword evidence="2" id="KW-0238">DNA-binding</keyword>
<organism evidence="7 9">
    <name type="scientific">Eggerthella sinensis</name>
    <dbReference type="NCBI Taxonomy" id="242230"/>
    <lineage>
        <taxon>Bacteria</taxon>
        <taxon>Bacillati</taxon>
        <taxon>Actinomycetota</taxon>
        <taxon>Coriobacteriia</taxon>
        <taxon>Eggerthellales</taxon>
        <taxon>Eggerthellaceae</taxon>
        <taxon>Eggerthella</taxon>
    </lineage>
</organism>
<dbReference type="SUPFAM" id="SSF46894">
    <property type="entry name" value="C-terminal effector domain of the bipartite response regulators"/>
    <property type="match status" value="1"/>
</dbReference>
<sequence>MESATTAVGMLVAAAFSALLVVFSTRVDLGAVYRWISVPLVFSLICTAFDSWAADALSYCLGSVVFTGLEIITVLYFVRLSQKTNRTVTFLVGIGVCATYTGVLIGYLAGPFLHGLVMQGVTDAKTCALVLIGVFVVSTLLAPHRDGAWVERTAPVPDLPHESEATPVAIDPLEARCAALASAHGLSRREREVFALLARGRSRPYIRDTLVLSKNTVATHVKHIYQKLDVHSQQELLDLVQGDEL</sequence>
<feature type="transmembrane region" description="Helical" evidence="4">
    <location>
        <begin position="90"/>
        <end position="110"/>
    </location>
</feature>
<feature type="domain" description="HTH luxR-type" evidence="5">
    <location>
        <begin position="179"/>
        <end position="244"/>
    </location>
</feature>
<dbReference type="AlphaFoldDB" id="A0A3N0J221"/>
<feature type="transmembrane region" description="Helical" evidence="4">
    <location>
        <begin position="6"/>
        <end position="25"/>
    </location>
</feature>
<keyword evidence="1" id="KW-0805">Transcription regulation</keyword>
<evidence type="ECO:0000313" key="7">
    <source>
        <dbReference type="EMBL" id="RNM43303.1"/>
    </source>
</evidence>
<proteinExistence type="predicted"/>
<reference evidence="7" key="3">
    <citation type="journal article" date="2019" name="Microbiol. Resour. Announc.">
        <title>Draft Genome Sequences of Type Strains of Gordonibacter faecihominis, Paraeggerthella hongkongensis, Parvibacter caecicola,Slackia equolifaciens, Slackia faecicanis, and Slackia isoflavoniconvertens.</title>
        <authorList>
            <person name="Danylec N."/>
            <person name="Stoll D.A."/>
            <person name="Dotsch A."/>
            <person name="Huch M."/>
        </authorList>
    </citation>
    <scope>NUCLEOTIDE SEQUENCE</scope>
    <source>
        <strain evidence="7">DSM 16107</strain>
    </source>
</reference>
<dbReference type="EMBL" id="QICC01000002">
    <property type="protein sequence ID" value="RNM43303.1"/>
    <property type="molecule type" value="Genomic_DNA"/>
</dbReference>
<reference evidence="6 8" key="1">
    <citation type="journal article" date="2018" name="Elife">
        <title>Discovery and characterization of a prevalent human gut bacterial enzyme sufficient for the inactivation of a family of plant toxins.</title>
        <authorList>
            <person name="Koppel N."/>
            <person name="Bisanz J.E."/>
            <person name="Pandelia M.E."/>
            <person name="Turnbaugh P.J."/>
            <person name="Balskus E.P."/>
        </authorList>
    </citation>
    <scope>NUCLEOTIDE SEQUENCE [LARGE SCALE GENOMIC DNA]</scope>
    <source>
        <strain evidence="6 8">DSM 16107</strain>
    </source>
</reference>
<keyword evidence="3" id="KW-0804">Transcription</keyword>
<gene>
    <name evidence="6" type="ORF">C1876_02145</name>
    <name evidence="7" type="ORF">DMP09_00760</name>
</gene>
<dbReference type="GO" id="GO:0003677">
    <property type="term" value="F:DNA binding"/>
    <property type="evidence" value="ECO:0007669"/>
    <property type="project" value="UniProtKB-KW"/>
</dbReference>
<keyword evidence="4" id="KW-1133">Transmembrane helix</keyword>
<dbReference type="InterPro" id="IPR036388">
    <property type="entry name" value="WH-like_DNA-bd_sf"/>
</dbReference>
<keyword evidence="8" id="KW-1185">Reference proteome</keyword>
<evidence type="ECO:0000256" key="3">
    <source>
        <dbReference type="ARBA" id="ARBA00023163"/>
    </source>
</evidence>
<comment type="caution">
    <text evidence="7">The sequence shown here is derived from an EMBL/GenBank/DDBJ whole genome shotgun (WGS) entry which is preliminary data.</text>
</comment>
<dbReference type="GO" id="GO:0006355">
    <property type="term" value="P:regulation of DNA-templated transcription"/>
    <property type="evidence" value="ECO:0007669"/>
    <property type="project" value="InterPro"/>
</dbReference>
<feature type="transmembrane region" description="Helical" evidence="4">
    <location>
        <begin position="32"/>
        <end position="50"/>
    </location>
</feature>
<evidence type="ECO:0000259" key="5">
    <source>
        <dbReference type="PROSITE" id="PS50043"/>
    </source>
</evidence>
<evidence type="ECO:0000313" key="6">
    <source>
        <dbReference type="EMBL" id="RDB71177.1"/>
    </source>
</evidence>
<dbReference type="PANTHER" id="PTHR44688:SF16">
    <property type="entry name" value="DNA-BINDING TRANSCRIPTIONAL ACTIVATOR DEVR_DOSR"/>
    <property type="match status" value="1"/>
</dbReference>
<evidence type="ECO:0000313" key="8">
    <source>
        <dbReference type="Proteomes" id="UP000253817"/>
    </source>
</evidence>
<dbReference type="Gene3D" id="1.10.10.10">
    <property type="entry name" value="Winged helix-like DNA-binding domain superfamily/Winged helix DNA-binding domain"/>
    <property type="match status" value="1"/>
</dbReference>
<keyword evidence="4" id="KW-0472">Membrane</keyword>
<keyword evidence="4" id="KW-0812">Transmembrane</keyword>
<dbReference type="SMART" id="SM00421">
    <property type="entry name" value="HTH_LUXR"/>
    <property type="match status" value="1"/>
</dbReference>
<evidence type="ECO:0000256" key="1">
    <source>
        <dbReference type="ARBA" id="ARBA00023015"/>
    </source>
</evidence>
<dbReference type="Proteomes" id="UP000253817">
    <property type="component" value="Unassembled WGS sequence"/>
</dbReference>
<evidence type="ECO:0000256" key="4">
    <source>
        <dbReference type="SAM" id="Phobius"/>
    </source>
</evidence>
<evidence type="ECO:0000256" key="2">
    <source>
        <dbReference type="ARBA" id="ARBA00023125"/>
    </source>
</evidence>
<reference evidence="9" key="2">
    <citation type="submission" date="2018-05" db="EMBL/GenBank/DDBJ databases">
        <title>Genome Sequencing of selected type strains of the family Eggerthellaceae.</title>
        <authorList>
            <person name="Danylec N."/>
            <person name="Stoll D.A."/>
            <person name="Doetsch A."/>
            <person name="Huch M."/>
        </authorList>
    </citation>
    <scope>NUCLEOTIDE SEQUENCE [LARGE SCALE GENOMIC DNA]</scope>
    <source>
        <strain evidence="9">DSM 16107</strain>
    </source>
</reference>
<dbReference type="Pfam" id="PF00196">
    <property type="entry name" value="GerE"/>
    <property type="match status" value="1"/>
</dbReference>
<evidence type="ECO:0000313" key="9">
    <source>
        <dbReference type="Proteomes" id="UP000270112"/>
    </source>
</evidence>
<dbReference type="PANTHER" id="PTHR44688">
    <property type="entry name" value="DNA-BINDING TRANSCRIPTIONAL ACTIVATOR DEVR_DOSR"/>
    <property type="match status" value="1"/>
</dbReference>
<name>A0A3N0J221_9ACTN</name>
<feature type="transmembrane region" description="Helical" evidence="4">
    <location>
        <begin position="122"/>
        <end position="142"/>
    </location>
</feature>
<dbReference type="EMBL" id="PPTT01000003">
    <property type="protein sequence ID" value="RDB71177.1"/>
    <property type="molecule type" value="Genomic_DNA"/>
</dbReference>
<dbReference type="InterPro" id="IPR000792">
    <property type="entry name" value="Tscrpt_reg_LuxR_C"/>
</dbReference>
<dbReference type="Proteomes" id="UP000270112">
    <property type="component" value="Unassembled WGS sequence"/>
</dbReference>
<dbReference type="CDD" id="cd06170">
    <property type="entry name" value="LuxR_C_like"/>
    <property type="match status" value="1"/>
</dbReference>
<dbReference type="InterPro" id="IPR016032">
    <property type="entry name" value="Sig_transdc_resp-reg_C-effctor"/>
</dbReference>
<dbReference type="PROSITE" id="PS50043">
    <property type="entry name" value="HTH_LUXR_2"/>
    <property type="match status" value="1"/>
</dbReference>
<dbReference type="PRINTS" id="PR00038">
    <property type="entry name" value="HTHLUXR"/>
</dbReference>
<feature type="transmembrane region" description="Helical" evidence="4">
    <location>
        <begin position="56"/>
        <end position="78"/>
    </location>
</feature>